<sequence>MHPGSQQDQRLPPALVPDYVRPDEQGVAQRLMQALALARQLRFVDPQGQSEGRWSDAMEPDGAVLLAELATLPVTLWQARLRDDGPWADDALRDQCLLLARRLDRWHAALQDQAEEQPGDDRLFRPLADWLRQTLRTQLGPRLRPLLADLGRAVAAVPGAASGTVPGAVAGTAPGAATTATPGATPGATRRATPGTLSGAWPDGVLSAAEAASSRWHPDWGLDTPVAARAGLEPAPVRDDRMLWLALCRVLQRLRELATPRVEAALAGGRHDPAMGLLLAWTQLLQYSRAPLNAFNERLVDHYYADRLGVPRRPTGDQRVWLVLEASPLLAEPAAIAPGQCFVAALPRGSRSYVVEQTPQLQPVRVDALLALRQVRDPLISPQREYGYASEIVAWRTEPPTPAAAADARADCRPLLGGGADASTARLGLAITSPLLLLREGTRRLDILLEVGGPLLPSPSPSGSASASGLASARFAAVAAFEEAEQASADRPEPGRREPVEGLMRRLRRLCPAMLDRPWLGYLLARCLASAAPQDLARRLGRLMAVWLCATTDELDLPTLALLRRHVRRKLRRAGYRSSPVDVDDPLALLYSDLPLERSLIFNRVFHGAWRARASADAGWLELGAVQAAYPAEGGRGLLLKLQLGADLPGLSPARPELHGPGWPRQSVLQLLLDGRSRLFPASLLQQLPLAAVHLKVAVQGLRSLQLHNQLGQLDAGKPFMPFGPLPDTSAYLLFSHVELMRKPVTRLRLRLRFAGLPATTLAAHYGAYPDGPWTPDAFRIQAEVLREGRWQDGDQPSRALFPEDARGRPLADQTLDLSSSAWLRLHQPQADAPGADYSSRSRQGFFRLRLSGPAEAFGHALYPRVLGARLTENSRLKPKDQLPAPLPPYTPVLEFLRADYEAEERIQPRPEGTLSASPAQAASGGSGVGAGLSGEGAPSQLFHLRPFGVQPLRTLPLRHRVPVLPAQPSEGQLLIGLRGADPAGTLSLLFLLRAEMALEALGRPGPTLRWQAWCDGDWRTLEPHRVLLDSTDGLLRSGLVMLDLPAGLSADCAALPPGLFWLRLLGDGDLDLLAALKGVWANGVSVRLEGPPRDEVLPADSIRAAQTPIPGLATIRQPWPSLPQRVAEDRPAWKQRVAERLRHRDRAVSPWDVERLVLDAFPEVYKVKCLPLSGRRRDDRVTVVVVPTLPPGHEVDGTEAPRLDAAALLRIQRHLTPRLAPGHPLLVRNATYDRIQVRCSLRLTPGEPAGRRLRDLNQALRDFLSPWRPGGITARFDWQLRAEEVEAYLRAQPGVDAVGGASLLHITRDDRGFFRFGDSAQGARAIRPRAGWSLALPTRGHLLELTDDPRELPSTSGLAQLSVGGSFIIGRAAA</sequence>
<keyword evidence="3" id="KW-1185">Reference proteome</keyword>
<name>A0A246IW16_9BURK</name>
<dbReference type="OrthoDB" id="9762853at2"/>
<evidence type="ECO:0000313" key="3">
    <source>
        <dbReference type="Proteomes" id="UP000197468"/>
    </source>
</evidence>
<dbReference type="EMBL" id="NIOF01000016">
    <property type="protein sequence ID" value="OWQ84400.1"/>
    <property type="molecule type" value="Genomic_DNA"/>
</dbReference>
<feature type="compositionally biased region" description="Low complexity" evidence="1">
    <location>
        <begin position="176"/>
        <end position="196"/>
    </location>
</feature>
<dbReference type="RefSeq" id="WP_088387641.1">
    <property type="nucleotide sequence ID" value="NZ_NIOF01000016.1"/>
</dbReference>
<organism evidence="2 3">
    <name type="scientific">Roseateles aquatilis</name>
    <dbReference type="NCBI Taxonomy" id="431061"/>
    <lineage>
        <taxon>Bacteria</taxon>
        <taxon>Pseudomonadati</taxon>
        <taxon>Pseudomonadota</taxon>
        <taxon>Betaproteobacteria</taxon>
        <taxon>Burkholderiales</taxon>
        <taxon>Sphaerotilaceae</taxon>
        <taxon>Roseateles</taxon>
    </lineage>
</organism>
<comment type="caution">
    <text evidence="2">The sequence shown here is derived from an EMBL/GenBank/DDBJ whole genome shotgun (WGS) entry which is preliminary data.</text>
</comment>
<accession>A0A246IW16</accession>
<dbReference type="Proteomes" id="UP000197468">
    <property type="component" value="Unassembled WGS sequence"/>
</dbReference>
<feature type="region of interest" description="Disordered" evidence="1">
    <location>
        <begin position="910"/>
        <end position="933"/>
    </location>
</feature>
<gene>
    <name evidence="2" type="ORF">CDN99_24195</name>
</gene>
<proteinExistence type="predicted"/>
<protein>
    <recommendedName>
        <fullName evidence="4">Baseplate protein J-like domain-containing protein</fullName>
    </recommendedName>
</protein>
<reference evidence="2 3" key="1">
    <citation type="journal article" date="2008" name="Int. J. Syst. Evol. Microbiol.">
        <title>Description of Roseateles aquatilis sp. nov. and Roseateles terrae sp. nov., in the class Betaproteobacteria, and emended description of the genus Roseateles.</title>
        <authorList>
            <person name="Gomila M."/>
            <person name="Bowien B."/>
            <person name="Falsen E."/>
            <person name="Moore E.R."/>
            <person name="Lalucat J."/>
        </authorList>
    </citation>
    <scope>NUCLEOTIDE SEQUENCE [LARGE SCALE GENOMIC DNA]</scope>
    <source>
        <strain evidence="2 3">CCUG 48205</strain>
    </source>
</reference>
<evidence type="ECO:0008006" key="4">
    <source>
        <dbReference type="Google" id="ProtNLM"/>
    </source>
</evidence>
<evidence type="ECO:0000256" key="1">
    <source>
        <dbReference type="SAM" id="MobiDB-lite"/>
    </source>
</evidence>
<evidence type="ECO:0000313" key="2">
    <source>
        <dbReference type="EMBL" id="OWQ84400.1"/>
    </source>
</evidence>
<feature type="region of interest" description="Disordered" evidence="1">
    <location>
        <begin position="176"/>
        <end position="199"/>
    </location>
</feature>